<protein>
    <submittedName>
        <fullName evidence="2">Uncharacterized protein</fullName>
    </submittedName>
</protein>
<dbReference type="EMBL" id="JABBZM010000015">
    <property type="protein sequence ID" value="NMV39501.1"/>
    <property type="molecule type" value="Genomic_DNA"/>
</dbReference>
<accession>A0A848NW72</accession>
<proteinExistence type="predicted"/>
<name>A0A848NW72_9RALS</name>
<dbReference type="RefSeq" id="WP_169340682.1">
    <property type="nucleotide sequence ID" value="NZ_JABBZM010000015.1"/>
</dbReference>
<feature type="transmembrane region" description="Helical" evidence="1">
    <location>
        <begin position="50"/>
        <end position="71"/>
    </location>
</feature>
<gene>
    <name evidence="2" type="ORF">HGR00_16420</name>
</gene>
<organism evidence="2 3">
    <name type="scientific">Ralstonia insidiosa</name>
    <dbReference type="NCBI Taxonomy" id="190721"/>
    <lineage>
        <taxon>Bacteria</taxon>
        <taxon>Pseudomonadati</taxon>
        <taxon>Pseudomonadota</taxon>
        <taxon>Betaproteobacteria</taxon>
        <taxon>Burkholderiales</taxon>
        <taxon>Burkholderiaceae</taxon>
        <taxon>Ralstonia</taxon>
    </lineage>
</organism>
<dbReference type="Proteomes" id="UP000575469">
    <property type="component" value="Unassembled WGS sequence"/>
</dbReference>
<dbReference type="AlphaFoldDB" id="A0A848NW72"/>
<comment type="caution">
    <text evidence="2">The sequence shown here is derived from an EMBL/GenBank/DDBJ whole genome shotgun (WGS) entry which is preliminary data.</text>
</comment>
<evidence type="ECO:0000313" key="3">
    <source>
        <dbReference type="Proteomes" id="UP000575469"/>
    </source>
</evidence>
<reference evidence="2 3" key="1">
    <citation type="submission" date="2020-04" db="EMBL/GenBank/DDBJ databases">
        <title>Ralstonia insidiosa genome sequencing and assembly.</title>
        <authorList>
            <person name="Martins R.C.R."/>
            <person name="Perdigao-Neto L.V."/>
            <person name="Levin A.S.S."/>
            <person name="Costa S.F."/>
        </authorList>
    </citation>
    <scope>NUCLEOTIDE SEQUENCE [LARGE SCALE GENOMIC DNA]</scope>
    <source>
        <strain evidence="2 3">5047</strain>
    </source>
</reference>
<evidence type="ECO:0000256" key="1">
    <source>
        <dbReference type="SAM" id="Phobius"/>
    </source>
</evidence>
<feature type="transmembrane region" description="Helical" evidence="1">
    <location>
        <begin position="12"/>
        <end position="38"/>
    </location>
</feature>
<evidence type="ECO:0000313" key="2">
    <source>
        <dbReference type="EMBL" id="NMV39501.1"/>
    </source>
</evidence>
<keyword evidence="1" id="KW-0472">Membrane</keyword>
<keyword evidence="1" id="KW-0812">Transmembrane</keyword>
<sequence>MIFAPVLSLPAFVVLFIAPLVGVLGTIPMVGIVMARAYKKRPPLSRKARRWMWALAIFLAVADLWSGYLFYVSARIDREINEEQVNKAAREDFTLDRDFQYGELVIPAGSRIHRYDVFDNGKKDMPLSLRGLRAVRFPHPVRVAGVDVESMDVSTLDMALVLAKDQAIGPRFDYDTKGKLTHEGQPESVTCKRGQVAHFNAPLIEYDINAEFGKPEPDGPDARFKPSQWQFLGCTDGTSIDLPPIAPR</sequence>
<keyword evidence="1" id="KW-1133">Transmembrane helix</keyword>